<dbReference type="InterPro" id="IPR015300">
    <property type="entry name" value="DNA-bd_pseudobarrel_sf"/>
</dbReference>
<dbReference type="AlphaFoldDB" id="A0A2N9F0K2"/>
<comment type="subcellular location">
    <subcellularLocation>
        <location evidence="1">Nucleus</location>
    </subcellularLocation>
</comment>
<dbReference type="SMART" id="SM01019">
    <property type="entry name" value="B3"/>
    <property type="match status" value="2"/>
</dbReference>
<dbReference type="EMBL" id="OIVN01000459">
    <property type="protein sequence ID" value="SPC80618.1"/>
    <property type="molecule type" value="Genomic_DNA"/>
</dbReference>
<feature type="compositionally biased region" description="Basic and acidic residues" evidence="6">
    <location>
        <begin position="231"/>
        <end position="246"/>
    </location>
</feature>
<accession>A0A2N9F0K2</accession>
<keyword evidence="4" id="KW-0804">Transcription</keyword>
<dbReference type="Pfam" id="PF02362">
    <property type="entry name" value="B3"/>
    <property type="match status" value="2"/>
</dbReference>
<dbReference type="InterPro" id="IPR003340">
    <property type="entry name" value="B3_DNA-bd"/>
</dbReference>
<dbReference type="GO" id="GO:0005634">
    <property type="term" value="C:nucleus"/>
    <property type="evidence" value="ECO:0007669"/>
    <property type="project" value="UniProtKB-SubCell"/>
</dbReference>
<evidence type="ECO:0000313" key="8">
    <source>
        <dbReference type="EMBL" id="SPC80618.1"/>
    </source>
</evidence>
<evidence type="ECO:0000256" key="3">
    <source>
        <dbReference type="ARBA" id="ARBA00023125"/>
    </source>
</evidence>
<dbReference type="Gene3D" id="2.40.330.10">
    <property type="entry name" value="DNA-binding pseudobarrel domain"/>
    <property type="match status" value="2"/>
</dbReference>
<dbReference type="GO" id="GO:0003677">
    <property type="term" value="F:DNA binding"/>
    <property type="evidence" value="ECO:0007669"/>
    <property type="project" value="UniProtKB-KW"/>
</dbReference>
<evidence type="ECO:0000256" key="4">
    <source>
        <dbReference type="ARBA" id="ARBA00023163"/>
    </source>
</evidence>
<name>A0A2N9F0K2_FAGSY</name>
<evidence type="ECO:0000256" key="2">
    <source>
        <dbReference type="ARBA" id="ARBA00023015"/>
    </source>
</evidence>
<dbReference type="PROSITE" id="PS50863">
    <property type="entry name" value="B3"/>
    <property type="match status" value="2"/>
</dbReference>
<feature type="domain" description="TF-B3" evidence="7">
    <location>
        <begin position="289"/>
        <end position="385"/>
    </location>
</feature>
<dbReference type="SUPFAM" id="SSF101936">
    <property type="entry name" value="DNA-binding pseudobarrel domain"/>
    <property type="match status" value="2"/>
</dbReference>
<proteinExistence type="predicted"/>
<keyword evidence="2" id="KW-0805">Transcription regulation</keyword>
<feature type="compositionally biased region" description="Basic and acidic residues" evidence="6">
    <location>
        <begin position="137"/>
        <end position="149"/>
    </location>
</feature>
<organism evidence="8">
    <name type="scientific">Fagus sylvatica</name>
    <name type="common">Beechnut</name>
    <dbReference type="NCBI Taxonomy" id="28930"/>
    <lineage>
        <taxon>Eukaryota</taxon>
        <taxon>Viridiplantae</taxon>
        <taxon>Streptophyta</taxon>
        <taxon>Embryophyta</taxon>
        <taxon>Tracheophyta</taxon>
        <taxon>Spermatophyta</taxon>
        <taxon>Magnoliopsida</taxon>
        <taxon>eudicotyledons</taxon>
        <taxon>Gunneridae</taxon>
        <taxon>Pentapetalae</taxon>
        <taxon>rosids</taxon>
        <taxon>fabids</taxon>
        <taxon>Fagales</taxon>
        <taxon>Fagaceae</taxon>
        <taxon>Fagus</taxon>
    </lineage>
</organism>
<feature type="region of interest" description="Disordered" evidence="6">
    <location>
        <begin position="133"/>
        <end position="179"/>
    </location>
</feature>
<evidence type="ECO:0000259" key="7">
    <source>
        <dbReference type="PROSITE" id="PS50863"/>
    </source>
</evidence>
<dbReference type="PANTHER" id="PTHR31920:SF37">
    <property type="entry name" value="B3 DOMAIN-CONTAINING TRANSCRIPTION FACTOR VRN1"/>
    <property type="match status" value="1"/>
</dbReference>
<protein>
    <recommendedName>
        <fullName evidence="7">TF-B3 domain-containing protein</fullName>
    </recommendedName>
</protein>
<dbReference type="CDD" id="cd10017">
    <property type="entry name" value="B3_DNA"/>
    <property type="match status" value="2"/>
</dbReference>
<gene>
    <name evidence="8" type="ORF">FSB_LOCUS8500</name>
</gene>
<feature type="region of interest" description="Disordered" evidence="6">
    <location>
        <begin position="224"/>
        <end position="262"/>
    </location>
</feature>
<feature type="compositionally biased region" description="Low complexity" evidence="6">
    <location>
        <begin position="154"/>
        <end position="171"/>
    </location>
</feature>
<evidence type="ECO:0000256" key="1">
    <source>
        <dbReference type="ARBA" id="ARBA00004123"/>
    </source>
</evidence>
<dbReference type="InterPro" id="IPR050655">
    <property type="entry name" value="Plant_B3_domain"/>
</dbReference>
<evidence type="ECO:0000256" key="5">
    <source>
        <dbReference type="ARBA" id="ARBA00023242"/>
    </source>
</evidence>
<reference evidence="8" key="1">
    <citation type="submission" date="2018-02" db="EMBL/GenBank/DDBJ databases">
        <authorList>
            <person name="Cohen D.B."/>
            <person name="Kent A.D."/>
        </authorList>
    </citation>
    <scope>NUCLEOTIDE SEQUENCE</scope>
</reference>
<evidence type="ECO:0000256" key="6">
    <source>
        <dbReference type="SAM" id="MobiDB-lite"/>
    </source>
</evidence>
<keyword evidence="3" id="KW-0238">DNA-binding</keyword>
<feature type="domain" description="TF-B3" evidence="7">
    <location>
        <begin position="25"/>
        <end position="118"/>
    </location>
</feature>
<keyword evidence="5" id="KW-0539">Nucleus</keyword>
<sequence>MEPKPRTRSRSRGVESSEMCERRIREPDTFFKIILSDKKLRMPEIFVQKFGNQLSPIATVNGPNGQDWKLGLEKENDNIFFSDGWEKFLDHYSISVGHILIFKYEGNSAFNVLEIFDTTACKIGYHYDSLSSDVEPDSVHTEEEQKDYGFNEISVSTSYSPSQSSSEGETSNEYLSQGTLKKRKKYTTWTDRKKKNKHIRKGARAATQCCEKCVHHKESEFAEEEAAAAETPKEDRFHSSKEDRFHSSVKGNPKSKYKADHFSHVSKKIQAARKRARKAAEMFQSEYPFFKTVLRRHNIYNSFVYVPAGFALKYLPSESIKLQNSDGKQWPARCFYREGSGAGRSIGKGWATFSKENDLEEGDVVVFELIDRNTLVLEVSIFRMVEFLDDVN</sequence>
<dbReference type="PANTHER" id="PTHR31920">
    <property type="entry name" value="B3 DOMAIN-CONTAINING"/>
    <property type="match status" value="1"/>
</dbReference>